<dbReference type="InterPro" id="IPR027417">
    <property type="entry name" value="P-loop_NTPase"/>
</dbReference>
<feature type="domain" description="NACHT" evidence="2">
    <location>
        <begin position="58"/>
        <end position="204"/>
    </location>
</feature>
<dbReference type="PROSITE" id="PS50837">
    <property type="entry name" value="NACHT"/>
    <property type="match status" value="1"/>
</dbReference>
<name>A0AAE0U187_9PEZI</name>
<dbReference type="AlphaFoldDB" id="A0AAE0U187"/>
<dbReference type="Pfam" id="PF24883">
    <property type="entry name" value="NPHP3_N"/>
    <property type="match status" value="1"/>
</dbReference>
<dbReference type="InterPro" id="IPR007111">
    <property type="entry name" value="NACHT_NTPase"/>
</dbReference>
<dbReference type="EMBL" id="JAULSW010000003">
    <property type="protein sequence ID" value="KAK3387293.1"/>
    <property type="molecule type" value="Genomic_DNA"/>
</dbReference>
<dbReference type="InterPro" id="IPR056884">
    <property type="entry name" value="NPHP3-like_N"/>
</dbReference>
<dbReference type="Proteomes" id="UP001285441">
    <property type="component" value="Unassembled WGS sequence"/>
</dbReference>
<keyword evidence="4" id="KW-1185">Reference proteome</keyword>
<evidence type="ECO:0000313" key="4">
    <source>
        <dbReference type="Proteomes" id="UP001285441"/>
    </source>
</evidence>
<dbReference type="Gene3D" id="3.40.50.300">
    <property type="entry name" value="P-loop containing nucleotide triphosphate hydrolases"/>
    <property type="match status" value="1"/>
</dbReference>
<sequence>MESDSLSKKREDVLSWLSTLDHSQRYHAIRSLRVEGTGKWLLNHSNYPSWRDDKASPNILWCHGIQGAGKTFLASTIIYDLQSSVTRKASRMGFFYFEHQNQSTQSPDQVFANLIRQILANPTYISQDIANTFEKMKQSSQKIPLRTEDVLQLLLGSLRELGSVFIVMDALDECENSDHLGKILAFIQKAREIENTRVLVTSRPYPLIKEAFDDSPNITIQADGSDIRGYVQHSLRNCELNDDIDDSLNDKINTAILNSANGIGTIARPL</sequence>
<gene>
    <name evidence="3" type="ORF">B0H63DRAFT_155372</name>
</gene>
<protein>
    <recommendedName>
        <fullName evidence="2">NACHT domain-containing protein</fullName>
    </recommendedName>
</protein>
<reference evidence="3" key="2">
    <citation type="submission" date="2023-06" db="EMBL/GenBank/DDBJ databases">
        <authorList>
            <consortium name="Lawrence Berkeley National Laboratory"/>
            <person name="Haridas S."/>
            <person name="Hensen N."/>
            <person name="Bonometti L."/>
            <person name="Westerberg I."/>
            <person name="Brannstrom I.O."/>
            <person name="Guillou S."/>
            <person name="Cros-Aarteil S."/>
            <person name="Calhoun S."/>
            <person name="Kuo A."/>
            <person name="Mondo S."/>
            <person name="Pangilinan J."/>
            <person name="Riley R."/>
            <person name="LaButti K."/>
            <person name="Andreopoulos B."/>
            <person name="Lipzen A."/>
            <person name="Chen C."/>
            <person name="Yanf M."/>
            <person name="Daum C."/>
            <person name="Ng V."/>
            <person name="Clum A."/>
            <person name="Steindorff A."/>
            <person name="Ohm R."/>
            <person name="Martin F."/>
            <person name="Silar P."/>
            <person name="Natvig D."/>
            <person name="Lalanne C."/>
            <person name="Gautier V."/>
            <person name="Ament-velasquez S.L."/>
            <person name="Kruys A."/>
            <person name="Hutchinson M.I."/>
            <person name="Powell A.J."/>
            <person name="Barry K."/>
            <person name="Miller A.N."/>
            <person name="Grigoriev I.V."/>
            <person name="Debuchy R."/>
            <person name="Gladieux P."/>
            <person name="Thoren M.H."/>
            <person name="Johannesson H."/>
        </authorList>
    </citation>
    <scope>NUCLEOTIDE SEQUENCE</scope>
    <source>
        <strain evidence="3">CBS 232.78</strain>
    </source>
</reference>
<dbReference type="PANTHER" id="PTHR10039">
    <property type="entry name" value="AMELOGENIN"/>
    <property type="match status" value="1"/>
</dbReference>
<reference evidence="3" key="1">
    <citation type="journal article" date="2023" name="Mol. Phylogenet. Evol.">
        <title>Genome-scale phylogeny and comparative genomics of the fungal order Sordariales.</title>
        <authorList>
            <person name="Hensen N."/>
            <person name="Bonometti L."/>
            <person name="Westerberg I."/>
            <person name="Brannstrom I.O."/>
            <person name="Guillou S."/>
            <person name="Cros-Aarteil S."/>
            <person name="Calhoun S."/>
            <person name="Haridas S."/>
            <person name="Kuo A."/>
            <person name="Mondo S."/>
            <person name="Pangilinan J."/>
            <person name="Riley R."/>
            <person name="LaButti K."/>
            <person name="Andreopoulos B."/>
            <person name="Lipzen A."/>
            <person name="Chen C."/>
            <person name="Yan M."/>
            <person name="Daum C."/>
            <person name="Ng V."/>
            <person name="Clum A."/>
            <person name="Steindorff A."/>
            <person name="Ohm R.A."/>
            <person name="Martin F."/>
            <person name="Silar P."/>
            <person name="Natvig D.O."/>
            <person name="Lalanne C."/>
            <person name="Gautier V."/>
            <person name="Ament-Velasquez S.L."/>
            <person name="Kruys A."/>
            <person name="Hutchinson M.I."/>
            <person name="Powell A.J."/>
            <person name="Barry K."/>
            <person name="Miller A.N."/>
            <person name="Grigoriev I.V."/>
            <person name="Debuchy R."/>
            <person name="Gladieux P."/>
            <person name="Hiltunen Thoren M."/>
            <person name="Johannesson H."/>
        </authorList>
    </citation>
    <scope>NUCLEOTIDE SEQUENCE</scope>
    <source>
        <strain evidence="3">CBS 232.78</strain>
    </source>
</reference>
<evidence type="ECO:0000259" key="2">
    <source>
        <dbReference type="PROSITE" id="PS50837"/>
    </source>
</evidence>
<organism evidence="3 4">
    <name type="scientific">Podospora didyma</name>
    <dbReference type="NCBI Taxonomy" id="330526"/>
    <lineage>
        <taxon>Eukaryota</taxon>
        <taxon>Fungi</taxon>
        <taxon>Dikarya</taxon>
        <taxon>Ascomycota</taxon>
        <taxon>Pezizomycotina</taxon>
        <taxon>Sordariomycetes</taxon>
        <taxon>Sordariomycetidae</taxon>
        <taxon>Sordariales</taxon>
        <taxon>Podosporaceae</taxon>
        <taxon>Podospora</taxon>
    </lineage>
</organism>
<proteinExistence type="predicted"/>
<evidence type="ECO:0000256" key="1">
    <source>
        <dbReference type="ARBA" id="ARBA00022737"/>
    </source>
</evidence>
<comment type="caution">
    <text evidence="3">The sequence shown here is derived from an EMBL/GenBank/DDBJ whole genome shotgun (WGS) entry which is preliminary data.</text>
</comment>
<accession>A0AAE0U187</accession>
<keyword evidence="1" id="KW-0677">Repeat</keyword>
<dbReference type="SUPFAM" id="SSF52540">
    <property type="entry name" value="P-loop containing nucleoside triphosphate hydrolases"/>
    <property type="match status" value="1"/>
</dbReference>
<evidence type="ECO:0000313" key="3">
    <source>
        <dbReference type="EMBL" id="KAK3387293.1"/>
    </source>
</evidence>
<dbReference type="PANTHER" id="PTHR10039:SF15">
    <property type="entry name" value="NACHT DOMAIN-CONTAINING PROTEIN"/>
    <property type="match status" value="1"/>
</dbReference>